<dbReference type="InterPro" id="IPR050900">
    <property type="entry name" value="Transposase_IS3/IS150/IS904"/>
</dbReference>
<dbReference type="Pfam" id="PF00665">
    <property type="entry name" value="rve"/>
    <property type="match status" value="1"/>
</dbReference>
<reference evidence="2 3" key="1">
    <citation type="journal article" date="2014" name="PLoS ONE">
        <title>Physiological and genomic features of a novel sulfur-oxidizing gammaproteobacterium belonging to a previously uncultivated symbiotic lineage isolated from a hydrothermal vent.</title>
        <authorList>
            <person name="Nunoura T."/>
            <person name="Takaki Y."/>
            <person name="Kazama H."/>
            <person name="Kakuta J."/>
            <person name="Shimamura S."/>
            <person name="Makita H."/>
            <person name="Hirai M."/>
            <person name="Miyazaki M."/>
            <person name="Takai K."/>
        </authorList>
    </citation>
    <scope>NUCLEOTIDE SEQUENCE [LARGE SCALE GENOMIC DNA]</scope>
    <source>
        <strain evidence="2 3">Hiromi1</strain>
    </source>
</reference>
<sequence length="414" mass="47361">MISSENRQMAMKLIEEAMIAGARQVQACQLMGIDARTLRRWQKQLLASQEVRDQRKTAAADRVPANKLSETEKERIIEVCNLPEYKSLPPSQIVPMLADKGEYIASESSFYRILSAVNQVNRRGRAQRPKNSMKPKGYNATGPNQIWSWDITYLASTVRGTFYYLYLIEDIFSRKIVGWEIHERESAEHASQLISRVLKKSIHGLFQLEKTKMRFCLSSIFNDLWSLKMAAHPCAAIRLPKNGVFQQPVRKTCLAENIHQEGLVLHSDNGSPMKGATMLATLQKLGVVPSFSRPSVSDDNPFSESLFRTLKYTPSFPNQPFGGLDAAREWVHSFAEWYNHQHRHSAIRYVIPNQRHSGEEMTILEQRKEVYGAAKEKNPARWSGQIRNWNRIENVWLNPPKDVRAEAQKLALVA</sequence>
<dbReference type="Proteomes" id="UP000031631">
    <property type="component" value="Chromosome"/>
</dbReference>
<dbReference type="InterPro" id="IPR036397">
    <property type="entry name" value="RNaseH_sf"/>
</dbReference>
<protein>
    <submittedName>
        <fullName evidence="2">Integrase catalytic subunit</fullName>
    </submittedName>
</protein>
<dbReference type="Gene3D" id="3.30.420.10">
    <property type="entry name" value="Ribonuclease H-like superfamily/Ribonuclease H"/>
    <property type="match status" value="2"/>
</dbReference>
<dbReference type="GO" id="GO:0015074">
    <property type="term" value="P:DNA integration"/>
    <property type="evidence" value="ECO:0007669"/>
    <property type="project" value="InterPro"/>
</dbReference>
<dbReference type="PROSITE" id="PS50994">
    <property type="entry name" value="INTEGRASE"/>
    <property type="match status" value="1"/>
</dbReference>
<feature type="domain" description="Integrase catalytic" evidence="1">
    <location>
        <begin position="139"/>
        <end position="360"/>
    </location>
</feature>
<proteinExistence type="predicted"/>
<evidence type="ECO:0000259" key="1">
    <source>
        <dbReference type="PROSITE" id="PS50994"/>
    </source>
</evidence>
<dbReference type="SUPFAM" id="SSF53098">
    <property type="entry name" value="Ribonuclease H-like"/>
    <property type="match status" value="1"/>
</dbReference>
<gene>
    <name evidence="2" type="ORF">TBH_C0811</name>
</gene>
<dbReference type="PANTHER" id="PTHR46889">
    <property type="entry name" value="TRANSPOSASE INSF FOR INSERTION SEQUENCE IS3B-RELATED"/>
    <property type="match status" value="1"/>
</dbReference>
<dbReference type="InterPro" id="IPR012337">
    <property type="entry name" value="RNaseH-like_sf"/>
</dbReference>
<dbReference type="AlphaFoldDB" id="A0A7U6JGU6"/>
<dbReference type="InterPro" id="IPR001584">
    <property type="entry name" value="Integrase_cat-core"/>
</dbReference>
<dbReference type="GO" id="GO:0003676">
    <property type="term" value="F:nucleic acid binding"/>
    <property type="evidence" value="ECO:0007669"/>
    <property type="project" value="InterPro"/>
</dbReference>
<dbReference type="KEGG" id="tbn:TBH_C0811"/>
<keyword evidence="3" id="KW-1185">Reference proteome</keyword>
<name>A0A7U6JGU6_9GAMM</name>
<dbReference type="Pfam" id="PF13683">
    <property type="entry name" value="rve_3"/>
    <property type="match status" value="1"/>
</dbReference>
<evidence type="ECO:0000313" key="2">
    <source>
        <dbReference type="EMBL" id="BAO43746.1"/>
    </source>
</evidence>
<accession>A0A7U6JGU6</accession>
<dbReference type="EMBL" id="AP012273">
    <property type="protein sequence ID" value="BAO43746.1"/>
    <property type="molecule type" value="Genomic_DNA"/>
</dbReference>
<evidence type="ECO:0000313" key="3">
    <source>
        <dbReference type="Proteomes" id="UP000031631"/>
    </source>
</evidence>
<organism evidence="2 3">
    <name type="scientific">Thiolapillus brandeum</name>
    <dbReference type="NCBI Taxonomy" id="1076588"/>
    <lineage>
        <taxon>Bacteria</taxon>
        <taxon>Pseudomonadati</taxon>
        <taxon>Pseudomonadota</taxon>
        <taxon>Gammaproteobacteria</taxon>
        <taxon>Chromatiales</taxon>
        <taxon>Sedimenticolaceae</taxon>
        <taxon>Thiolapillus</taxon>
    </lineage>
</organism>
<dbReference type="PANTHER" id="PTHR46889:SF4">
    <property type="entry name" value="TRANSPOSASE INSO FOR INSERTION SEQUENCE ELEMENT IS911B-RELATED"/>
    <property type="match status" value="1"/>
</dbReference>